<comment type="caution">
    <text evidence="1">The sequence shown here is derived from an EMBL/GenBank/DDBJ whole genome shotgun (WGS) entry which is preliminary data.</text>
</comment>
<sequence>MSILSDRSGVDLRLDPNGNCALEYGPGLELTISSTDAGSALLLHQPVQFMSPAVPESLFRKCMELNLYGTQTYGGALGLDSQSGWIVLAKRLAVDALDPQRLEEALMQFIAAAGQIMGELGEDARKEAVQTPVHDEAVYMSGAIRG</sequence>
<evidence type="ECO:0000313" key="1">
    <source>
        <dbReference type="EMBL" id="NIJ58054.1"/>
    </source>
</evidence>
<evidence type="ECO:0000313" key="2">
    <source>
        <dbReference type="Proteomes" id="UP001429580"/>
    </source>
</evidence>
<protein>
    <submittedName>
        <fullName evidence="1">Uncharacterized protein</fullName>
    </submittedName>
</protein>
<name>A0ABX0UYM8_9HYPH</name>
<dbReference type="EMBL" id="JAASQI010000004">
    <property type="protein sequence ID" value="NIJ58054.1"/>
    <property type="molecule type" value="Genomic_DNA"/>
</dbReference>
<organism evidence="1 2">
    <name type="scientific">Pseudochelatococcus lubricantis</name>
    <dbReference type="NCBI Taxonomy" id="1538102"/>
    <lineage>
        <taxon>Bacteria</taxon>
        <taxon>Pseudomonadati</taxon>
        <taxon>Pseudomonadota</taxon>
        <taxon>Alphaproteobacteria</taxon>
        <taxon>Hyphomicrobiales</taxon>
        <taxon>Chelatococcaceae</taxon>
        <taxon>Pseudochelatococcus</taxon>
    </lineage>
</organism>
<dbReference type="RefSeq" id="WP_166951504.1">
    <property type="nucleotide sequence ID" value="NZ_JAASQI010000004.1"/>
</dbReference>
<dbReference type="Pfam" id="PF05932">
    <property type="entry name" value="CesT"/>
    <property type="match status" value="1"/>
</dbReference>
<dbReference type="SUPFAM" id="SSF69635">
    <property type="entry name" value="Type III secretory system chaperone-like"/>
    <property type="match status" value="1"/>
</dbReference>
<accession>A0ABX0UYM8</accession>
<dbReference type="Gene3D" id="3.30.1460.10">
    <property type="match status" value="1"/>
</dbReference>
<proteinExistence type="predicted"/>
<dbReference type="Proteomes" id="UP001429580">
    <property type="component" value="Unassembled WGS sequence"/>
</dbReference>
<keyword evidence="2" id="KW-1185">Reference proteome</keyword>
<gene>
    <name evidence="1" type="ORF">FHS82_001896</name>
</gene>
<dbReference type="InterPro" id="IPR010261">
    <property type="entry name" value="Tir_chaperone"/>
</dbReference>
<reference evidence="1 2" key="1">
    <citation type="submission" date="2020-03" db="EMBL/GenBank/DDBJ databases">
        <title>Genomic Encyclopedia of Type Strains, Phase IV (KMG-IV): sequencing the most valuable type-strain genomes for metagenomic binning, comparative biology and taxonomic classification.</title>
        <authorList>
            <person name="Goeker M."/>
        </authorList>
    </citation>
    <scope>NUCLEOTIDE SEQUENCE [LARGE SCALE GENOMIC DNA]</scope>
    <source>
        <strain evidence="1 2">DSM 103870</strain>
    </source>
</reference>